<protein>
    <recommendedName>
        <fullName evidence="4">40S ribosomal protein SA</fullName>
    </recommendedName>
</protein>
<reference evidence="6 7" key="1">
    <citation type="journal article" date="2020" name="Mol. Biol. Evol.">
        <title>Interspecific Gene Flow and the Evolution of Specialization in Black and White Rhinoceros.</title>
        <authorList>
            <person name="Moodley Y."/>
            <person name="Westbury M.V."/>
            <person name="Russo I.M."/>
            <person name="Gopalakrishnan S."/>
            <person name="Rakotoarivelo A."/>
            <person name="Olsen R.A."/>
            <person name="Prost S."/>
            <person name="Tunstall T."/>
            <person name="Ryder O.A."/>
            <person name="Dalen L."/>
            <person name="Bruford M.W."/>
        </authorList>
    </citation>
    <scope>NUCLEOTIDE SEQUENCE [LARGE SCALE GENOMIC DNA]</scope>
    <source>
        <strain evidence="6">SBR-YM</strain>
        <tissue evidence="6">Skin</tissue>
    </source>
</reference>
<dbReference type="InterPro" id="IPR023591">
    <property type="entry name" value="Ribosomal_uS2_flav_dom_sf"/>
</dbReference>
<dbReference type="GO" id="GO:0006412">
    <property type="term" value="P:translation"/>
    <property type="evidence" value="ECO:0007669"/>
    <property type="project" value="InterPro"/>
</dbReference>
<accession>A0A7J7FP92</accession>
<dbReference type="GO" id="GO:0015935">
    <property type="term" value="C:small ribosomal subunit"/>
    <property type="evidence" value="ECO:0007669"/>
    <property type="project" value="InterPro"/>
</dbReference>
<dbReference type="Proteomes" id="UP000551758">
    <property type="component" value="Unassembled WGS sequence"/>
</dbReference>
<feature type="domain" description="Small ribosomal subunit protein uS2 C-terminal" evidence="5">
    <location>
        <begin position="104"/>
        <end position="166"/>
    </location>
</feature>
<dbReference type="InterPro" id="IPR005707">
    <property type="entry name" value="Ribosomal_uS2_euk/arc"/>
</dbReference>
<dbReference type="Gene3D" id="3.40.50.10490">
    <property type="entry name" value="Glucose-6-phosphate isomerase like protein, domain 1"/>
    <property type="match status" value="1"/>
</dbReference>
<dbReference type="PANTHER" id="PTHR11489">
    <property type="entry name" value="40S RIBOSOMAL PROTEIN SA"/>
    <property type="match status" value="1"/>
</dbReference>
<dbReference type="GO" id="GO:0003735">
    <property type="term" value="F:structural constituent of ribosome"/>
    <property type="evidence" value="ECO:0007669"/>
    <property type="project" value="InterPro"/>
</dbReference>
<keyword evidence="2" id="KW-0689">Ribosomal protein</keyword>
<dbReference type="Pfam" id="PF16122">
    <property type="entry name" value="40S_SA_C"/>
    <property type="match status" value="1"/>
</dbReference>
<dbReference type="EMBL" id="JACDTQ010000017">
    <property type="protein sequence ID" value="KAF5929849.1"/>
    <property type="molecule type" value="Genomic_DNA"/>
</dbReference>
<dbReference type="InterPro" id="IPR001865">
    <property type="entry name" value="Ribosomal_uS2"/>
</dbReference>
<dbReference type="SUPFAM" id="SSF52313">
    <property type="entry name" value="Ribosomal protein S2"/>
    <property type="match status" value="1"/>
</dbReference>
<evidence type="ECO:0000313" key="6">
    <source>
        <dbReference type="EMBL" id="KAF5929849.1"/>
    </source>
</evidence>
<comment type="caution">
    <text evidence="6">The sequence shown here is derived from an EMBL/GenBank/DDBJ whole genome shotgun (WGS) entry which is preliminary data.</text>
</comment>
<dbReference type="PRINTS" id="PR00395">
    <property type="entry name" value="RIBOSOMALS2"/>
</dbReference>
<evidence type="ECO:0000256" key="3">
    <source>
        <dbReference type="ARBA" id="ARBA00023274"/>
    </source>
</evidence>
<dbReference type="InterPro" id="IPR032281">
    <property type="entry name" value="Ribosomal_uS2_C"/>
</dbReference>
<evidence type="ECO:0000256" key="1">
    <source>
        <dbReference type="ARBA" id="ARBA00006242"/>
    </source>
</evidence>
<evidence type="ECO:0000256" key="4">
    <source>
        <dbReference type="ARBA" id="ARBA00035401"/>
    </source>
</evidence>
<comment type="similarity">
    <text evidence="1">Belongs to the universal ribosomal protein uS2 family.</text>
</comment>
<evidence type="ECO:0000259" key="5">
    <source>
        <dbReference type="Pfam" id="PF16122"/>
    </source>
</evidence>
<dbReference type="AlphaFoldDB" id="A0A7J7FP92"/>
<gene>
    <name evidence="6" type="ORF">HPG69_002574</name>
</gene>
<keyword evidence="7" id="KW-1185">Reference proteome</keyword>
<sequence length="287" mass="31887">MAGCFTLGTLTNQSQAAFQEPRLPVVTDPGADHQPLTQESYVNLPAITLCNTDSPLRYMDIAIPCNKKGADSVGLRWWMLAQEGVCMSGTISHEHPWEIVPDLYFYRDPEEIEREEQTAAKKAVTKEEFQSEQTASAPKFTAIQPRVTGWSKGTQALSYESDPAKIKNACHPVHIPVKNSVFLLKDWKTLEASKAGFSPPLLVLAITGRSSDAEVVKRKHHQSLNESCLLHEVDGGKCVDMSHTFHFRENMISGPPVERQSDLGLFRRPAPTVIEAPAEPVLREENL</sequence>
<proteinExistence type="inferred from homology"/>
<name>A0A7J7FP92_DICBM</name>
<evidence type="ECO:0000313" key="7">
    <source>
        <dbReference type="Proteomes" id="UP000551758"/>
    </source>
</evidence>
<evidence type="ECO:0000256" key="2">
    <source>
        <dbReference type="ARBA" id="ARBA00022980"/>
    </source>
</evidence>
<keyword evidence="3" id="KW-0687">Ribonucleoprotein</keyword>
<organism evidence="6 7">
    <name type="scientific">Diceros bicornis minor</name>
    <name type="common">South-central black rhinoceros</name>
    <dbReference type="NCBI Taxonomy" id="77932"/>
    <lineage>
        <taxon>Eukaryota</taxon>
        <taxon>Metazoa</taxon>
        <taxon>Chordata</taxon>
        <taxon>Craniata</taxon>
        <taxon>Vertebrata</taxon>
        <taxon>Euteleostomi</taxon>
        <taxon>Mammalia</taxon>
        <taxon>Eutheria</taxon>
        <taxon>Laurasiatheria</taxon>
        <taxon>Perissodactyla</taxon>
        <taxon>Rhinocerotidae</taxon>
        <taxon>Diceros</taxon>
    </lineage>
</organism>